<dbReference type="GO" id="GO:0009820">
    <property type="term" value="P:alkaloid metabolic process"/>
    <property type="evidence" value="ECO:0007669"/>
    <property type="project" value="UniProtKB-KW"/>
</dbReference>
<dbReference type="Proteomes" id="UP001188597">
    <property type="component" value="Unassembled WGS sequence"/>
</dbReference>
<dbReference type="GO" id="GO:0004864">
    <property type="term" value="F:protein phosphatase inhibitor activity"/>
    <property type="evidence" value="ECO:0007669"/>
    <property type="project" value="TreeGrafter"/>
</dbReference>
<evidence type="ECO:0000313" key="4">
    <source>
        <dbReference type="EMBL" id="KAK3040688.1"/>
    </source>
</evidence>
<dbReference type="GO" id="GO:0005737">
    <property type="term" value="C:cytoplasm"/>
    <property type="evidence" value="ECO:0007669"/>
    <property type="project" value="TreeGrafter"/>
</dbReference>
<comment type="similarity">
    <text evidence="1">Belongs to the BetVI family.</text>
</comment>
<feature type="domain" description="Bet v I/Major latex protein" evidence="3">
    <location>
        <begin position="9"/>
        <end position="151"/>
    </location>
</feature>
<dbReference type="GO" id="GO:0006952">
    <property type="term" value="P:defense response"/>
    <property type="evidence" value="ECO:0007669"/>
    <property type="project" value="InterPro"/>
</dbReference>
<accession>A0AA88XC31</accession>
<gene>
    <name evidence="4" type="ORF">RJ639_028384</name>
</gene>
<reference evidence="4" key="1">
    <citation type="submission" date="2022-12" db="EMBL/GenBank/DDBJ databases">
        <title>Draft genome assemblies for two species of Escallonia (Escalloniales).</title>
        <authorList>
            <person name="Chanderbali A."/>
            <person name="Dervinis C."/>
            <person name="Anghel I."/>
            <person name="Soltis D."/>
            <person name="Soltis P."/>
            <person name="Zapata F."/>
        </authorList>
    </citation>
    <scope>NUCLEOTIDE SEQUENCE</scope>
    <source>
        <strain evidence="4">UCBG64.0493</strain>
        <tissue evidence="4">Leaf</tissue>
    </source>
</reference>
<dbReference type="InterPro" id="IPR000916">
    <property type="entry name" value="Bet_v_I/MLP"/>
</dbReference>
<dbReference type="GO" id="GO:0038023">
    <property type="term" value="F:signaling receptor activity"/>
    <property type="evidence" value="ECO:0007669"/>
    <property type="project" value="TreeGrafter"/>
</dbReference>
<dbReference type="PANTHER" id="PTHR31213">
    <property type="entry name" value="OS08G0374000 PROTEIN-RELATED"/>
    <property type="match status" value="1"/>
</dbReference>
<dbReference type="SUPFAM" id="SSF55961">
    <property type="entry name" value="Bet v1-like"/>
    <property type="match status" value="1"/>
</dbReference>
<dbReference type="GO" id="GO:0005634">
    <property type="term" value="C:nucleus"/>
    <property type="evidence" value="ECO:0007669"/>
    <property type="project" value="TreeGrafter"/>
</dbReference>
<comment type="caution">
    <text evidence="4">The sequence shown here is derived from an EMBL/GenBank/DDBJ whole genome shotgun (WGS) entry which is preliminary data.</text>
</comment>
<dbReference type="EMBL" id="JAVXUP010000050">
    <property type="protein sequence ID" value="KAK3040688.1"/>
    <property type="molecule type" value="Genomic_DNA"/>
</dbReference>
<dbReference type="InterPro" id="IPR023393">
    <property type="entry name" value="START-like_dom_sf"/>
</dbReference>
<dbReference type="Gene3D" id="3.30.530.20">
    <property type="match status" value="1"/>
</dbReference>
<evidence type="ECO:0000313" key="5">
    <source>
        <dbReference type="Proteomes" id="UP001188597"/>
    </source>
</evidence>
<dbReference type="GO" id="GO:0009738">
    <property type="term" value="P:abscisic acid-activated signaling pathway"/>
    <property type="evidence" value="ECO:0007669"/>
    <property type="project" value="TreeGrafter"/>
</dbReference>
<evidence type="ECO:0000256" key="1">
    <source>
        <dbReference type="ARBA" id="ARBA00009744"/>
    </source>
</evidence>
<dbReference type="PANTHER" id="PTHR31213:SF19">
    <property type="entry name" value="BET V I_MAJOR LATEX PROTEIN DOMAIN-CONTAINING PROTEIN"/>
    <property type="match status" value="1"/>
</dbReference>
<organism evidence="4 5">
    <name type="scientific">Escallonia herrerae</name>
    <dbReference type="NCBI Taxonomy" id="1293975"/>
    <lineage>
        <taxon>Eukaryota</taxon>
        <taxon>Viridiplantae</taxon>
        <taxon>Streptophyta</taxon>
        <taxon>Embryophyta</taxon>
        <taxon>Tracheophyta</taxon>
        <taxon>Spermatophyta</taxon>
        <taxon>Magnoliopsida</taxon>
        <taxon>eudicotyledons</taxon>
        <taxon>Gunneridae</taxon>
        <taxon>Pentapetalae</taxon>
        <taxon>asterids</taxon>
        <taxon>campanulids</taxon>
        <taxon>Escalloniales</taxon>
        <taxon>Escalloniaceae</taxon>
        <taxon>Escallonia</taxon>
    </lineage>
</organism>
<keyword evidence="2" id="KW-0017">Alkaloid metabolism</keyword>
<dbReference type="InterPro" id="IPR050279">
    <property type="entry name" value="Plant_def-hormone_signal"/>
</dbReference>
<protein>
    <recommendedName>
        <fullName evidence="3">Bet v I/Major latex protein domain-containing protein</fullName>
    </recommendedName>
</protein>
<dbReference type="AlphaFoldDB" id="A0AA88XC31"/>
<keyword evidence="5" id="KW-1185">Reference proteome</keyword>
<dbReference type="Pfam" id="PF00407">
    <property type="entry name" value="Bet_v_1"/>
    <property type="match status" value="1"/>
</dbReference>
<dbReference type="GO" id="GO:0010427">
    <property type="term" value="F:abscisic acid binding"/>
    <property type="evidence" value="ECO:0007669"/>
    <property type="project" value="TreeGrafter"/>
</dbReference>
<proteinExistence type="inferred from homology"/>
<evidence type="ECO:0000259" key="3">
    <source>
        <dbReference type="Pfam" id="PF00407"/>
    </source>
</evidence>
<sequence length="155" mass="17368">MKTHGKISTEMEVEVPVSQAWDLYGTLKLIDVVVPDLFKEIKILEGDGGEGTILDLIFNPGAPFASYEERIHKVDDENMVKEIDVSKGGFLDLGFTLFRICWEVIEKTPSSCITRVSITFDVKEDSVANLSYVSILPFIGMMKATTNYLLKNQTK</sequence>
<evidence type="ECO:0000256" key="2">
    <source>
        <dbReference type="ARBA" id="ARBA00022589"/>
    </source>
</evidence>
<name>A0AA88XC31_9ASTE</name>